<dbReference type="Proteomes" id="UP001458880">
    <property type="component" value="Unassembled WGS sequence"/>
</dbReference>
<feature type="compositionally biased region" description="Low complexity" evidence="1">
    <location>
        <begin position="116"/>
        <end position="130"/>
    </location>
</feature>
<feature type="compositionally biased region" description="Pro residues" evidence="1">
    <location>
        <begin position="104"/>
        <end position="115"/>
    </location>
</feature>
<gene>
    <name evidence="2" type="ORF">QE152_g39022</name>
</gene>
<feature type="region of interest" description="Disordered" evidence="1">
    <location>
        <begin position="88"/>
        <end position="180"/>
    </location>
</feature>
<sequence>MIIAMFPGALSPTTPLHSSPNTNRCLSMVASPSSSIDLFSPINQNLCSTLVPSVPVPPSPQSACSHSATLASMIPLTQISRKKWILPQHGPSSLLPQEQISSPSPAPGSPSPVPGSPFSAPGSPFSAPGSPVSPSPAPGSPFPTQDSLSPPPSALFPISPPPPPYQPPASPDSSQHFQTPLMVLMAVKLQHARRRLEQRKNGVKS</sequence>
<name>A0AAW1HUZ3_POPJA</name>
<protein>
    <submittedName>
        <fullName evidence="2">Uncharacterized protein</fullName>
    </submittedName>
</protein>
<evidence type="ECO:0000313" key="2">
    <source>
        <dbReference type="EMBL" id="KAK9680532.1"/>
    </source>
</evidence>
<organism evidence="2 3">
    <name type="scientific">Popillia japonica</name>
    <name type="common">Japanese beetle</name>
    <dbReference type="NCBI Taxonomy" id="7064"/>
    <lineage>
        <taxon>Eukaryota</taxon>
        <taxon>Metazoa</taxon>
        <taxon>Ecdysozoa</taxon>
        <taxon>Arthropoda</taxon>
        <taxon>Hexapoda</taxon>
        <taxon>Insecta</taxon>
        <taxon>Pterygota</taxon>
        <taxon>Neoptera</taxon>
        <taxon>Endopterygota</taxon>
        <taxon>Coleoptera</taxon>
        <taxon>Polyphaga</taxon>
        <taxon>Scarabaeiformia</taxon>
        <taxon>Scarabaeidae</taxon>
        <taxon>Rutelinae</taxon>
        <taxon>Popillia</taxon>
    </lineage>
</organism>
<feature type="compositionally biased region" description="Pro residues" evidence="1">
    <location>
        <begin position="149"/>
        <end position="170"/>
    </location>
</feature>
<dbReference type="AlphaFoldDB" id="A0AAW1HUZ3"/>
<feature type="compositionally biased region" description="Polar residues" evidence="1">
    <location>
        <begin position="90"/>
        <end position="100"/>
    </location>
</feature>
<accession>A0AAW1HUZ3</accession>
<proteinExistence type="predicted"/>
<keyword evidence="3" id="KW-1185">Reference proteome</keyword>
<feature type="compositionally biased region" description="Pro residues" evidence="1">
    <location>
        <begin position="131"/>
        <end position="141"/>
    </location>
</feature>
<reference evidence="2 3" key="1">
    <citation type="journal article" date="2024" name="BMC Genomics">
        <title>De novo assembly and annotation of Popillia japonica's genome with initial clues to its potential as an invasive pest.</title>
        <authorList>
            <person name="Cucini C."/>
            <person name="Boschi S."/>
            <person name="Funari R."/>
            <person name="Cardaioli E."/>
            <person name="Iannotti N."/>
            <person name="Marturano G."/>
            <person name="Paoli F."/>
            <person name="Bruttini M."/>
            <person name="Carapelli A."/>
            <person name="Frati F."/>
            <person name="Nardi F."/>
        </authorList>
    </citation>
    <scope>NUCLEOTIDE SEQUENCE [LARGE SCALE GENOMIC DNA]</scope>
    <source>
        <strain evidence="2">DMR45628</strain>
    </source>
</reference>
<evidence type="ECO:0000313" key="3">
    <source>
        <dbReference type="Proteomes" id="UP001458880"/>
    </source>
</evidence>
<comment type="caution">
    <text evidence="2">The sequence shown here is derived from an EMBL/GenBank/DDBJ whole genome shotgun (WGS) entry which is preliminary data.</text>
</comment>
<evidence type="ECO:0000256" key="1">
    <source>
        <dbReference type="SAM" id="MobiDB-lite"/>
    </source>
</evidence>
<dbReference type="EMBL" id="JASPKY010000887">
    <property type="protein sequence ID" value="KAK9680532.1"/>
    <property type="molecule type" value="Genomic_DNA"/>
</dbReference>